<dbReference type="EMBL" id="BMER01000003">
    <property type="protein sequence ID" value="GGG92441.1"/>
    <property type="molecule type" value="Genomic_DNA"/>
</dbReference>
<comment type="caution">
    <text evidence="1">The sequence shown here is derived from an EMBL/GenBank/DDBJ whole genome shotgun (WGS) entry which is preliminary data.</text>
</comment>
<evidence type="ECO:0000313" key="2">
    <source>
        <dbReference type="Proteomes" id="UP000660862"/>
    </source>
</evidence>
<dbReference type="AlphaFoldDB" id="A0A917MCQ3"/>
<proteinExistence type="predicted"/>
<reference evidence="1" key="2">
    <citation type="submission" date="2020-09" db="EMBL/GenBank/DDBJ databases">
        <authorList>
            <person name="Sun Q."/>
            <person name="Zhou Y."/>
        </authorList>
    </citation>
    <scope>NUCLEOTIDE SEQUENCE</scope>
    <source>
        <strain evidence="1">CGMCC 1.12195</strain>
    </source>
</reference>
<organism evidence="1 2">
    <name type="scientific">Parapedobacter pyrenivorans</name>
    <dbReference type="NCBI Taxonomy" id="1305674"/>
    <lineage>
        <taxon>Bacteria</taxon>
        <taxon>Pseudomonadati</taxon>
        <taxon>Bacteroidota</taxon>
        <taxon>Sphingobacteriia</taxon>
        <taxon>Sphingobacteriales</taxon>
        <taxon>Sphingobacteriaceae</taxon>
        <taxon>Parapedobacter</taxon>
    </lineage>
</organism>
<protein>
    <submittedName>
        <fullName evidence="1">Uncharacterized protein</fullName>
    </submittedName>
</protein>
<gene>
    <name evidence="1" type="ORF">GCM10007415_29030</name>
</gene>
<reference evidence="1" key="1">
    <citation type="journal article" date="2014" name="Int. J. Syst. Evol. Microbiol.">
        <title>Complete genome sequence of Corynebacterium casei LMG S-19264T (=DSM 44701T), isolated from a smear-ripened cheese.</title>
        <authorList>
            <consortium name="US DOE Joint Genome Institute (JGI-PGF)"/>
            <person name="Walter F."/>
            <person name="Albersmeier A."/>
            <person name="Kalinowski J."/>
            <person name="Ruckert C."/>
        </authorList>
    </citation>
    <scope>NUCLEOTIDE SEQUENCE</scope>
    <source>
        <strain evidence="1">CGMCC 1.12195</strain>
    </source>
</reference>
<sequence length="483" mass="55127">MVLRRRDRAASTYSRLNTETLQLVQRLSGKRWTDYNAHDPGVTLMEVVCYGLLDLHYKFDFDFSSYLVDPSTRKPSLDQLGFLPADQVFSPTVLTTGDYEMLLKSHIQGIRDCEVQLDNGYYSIRVVLDDLSSAKQVRTEIFRLYHRHRNLGEQLNKIRFDDVSDKRAPASGLPDDIQIARVFRDREPAPPFTPEYRPIRYNLPDCYGVNDRGAPAGISPQRHAQLMQLSAYLMLFDQMLSLTQQQVAQMGVLLGLSADLPKPFSPREIKDPERLLDHAKMQSETLLDHLVMHQTKAAYFDVLDVVYGENTQPLPASHTIKPDAAANTQRANLLEHLVDFNRVRNKAMDITDTTLRSIPTVKQLISALLGNLEHHEAAKKGRLHETFYIVEDILLLDAAGRPPKHHQQLTVVLDEQIGLRFGKSVITDLFTARLPAHLLVHYRWAASPRIAQFESEYFNWKKAWAARNLSAVIAHSSKLRELL</sequence>
<keyword evidence="2" id="KW-1185">Reference proteome</keyword>
<evidence type="ECO:0000313" key="1">
    <source>
        <dbReference type="EMBL" id="GGG92441.1"/>
    </source>
</evidence>
<dbReference type="RefSeq" id="WP_188506792.1">
    <property type="nucleotide sequence ID" value="NZ_BMER01000003.1"/>
</dbReference>
<accession>A0A917MCQ3</accession>
<name>A0A917MCQ3_9SPHI</name>
<dbReference type="Proteomes" id="UP000660862">
    <property type="component" value="Unassembled WGS sequence"/>
</dbReference>